<evidence type="ECO:0000256" key="2">
    <source>
        <dbReference type="ARBA" id="ARBA00007168"/>
    </source>
</evidence>
<evidence type="ECO:0000256" key="7">
    <source>
        <dbReference type="SAM" id="SignalP"/>
    </source>
</evidence>
<feature type="signal peptide" evidence="7">
    <location>
        <begin position="1"/>
        <end position="21"/>
    </location>
</feature>
<evidence type="ECO:0000256" key="4">
    <source>
        <dbReference type="ARBA" id="ARBA00022989"/>
    </source>
</evidence>
<comment type="similarity">
    <text evidence="2 6">Belongs to the CTL (choline transporter-like) family.</text>
</comment>
<dbReference type="PANTHER" id="PTHR12385:SF12">
    <property type="entry name" value="CHOLINE TRANSPORTER-LIKE PROTEIN"/>
    <property type="match status" value="1"/>
</dbReference>
<evidence type="ECO:0000256" key="5">
    <source>
        <dbReference type="ARBA" id="ARBA00023136"/>
    </source>
</evidence>
<comment type="function">
    <text evidence="6">Choline transporter.</text>
</comment>
<keyword evidence="5" id="KW-0472">Membrane</keyword>
<dbReference type="GO" id="GO:0005886">
    <property type="term" value="C:plasma membrane"/>
    <property type="evidence" value="ECO:0007669"/>
    <property type="project" value="UniProtKB-SubCell"/>
</dbReference>
<keyword evidence="7" id="KW-0732">Signal</keyword>
<proteinExistence type="inferred from homology"/>
<keyword evidence="3" id="KW-0812">Transmembrane</keyword>
<dbReference type="PANTHER" id="PTHR12385">
    <property type="entry name" value="CHOLINE TRANSPORTER-LIKE (SLC FAMILY 44)"/>
    <property type="match status" value="1"/>
</dbReference>
<protein>
    <recommendedName>
        <fullName evidence="6">Choline transporter-like protein</fullName>
    </recommendedName>
</protein>
<dbReference type="GO" id="GO:0022857">
    <property type="term" value="F:transmembrane transporter activity"/>
    <property type="evidence" value="ECO:0007669"/>
    <property type="project" value="UniProtKB-UniRule"/>
</dbReference>
<evidence type="ECO:0000256" key="3">
    <source>
        <dbReference type="ARBA" id="ARBA00022692"/>
    </source>
</evidence>
<dbReference type="EMBL" id="OE191449">
    <property type="protein sequence ID" value="CAD7579390.1"/>
    <property type="molecule type" value="Genomic_DNA"/>
</dbReference>
<evidence type="ECO:0000256" key="1">
    <source>
        <dbReference type="ARBA" id="ARBA00004141"/>
    </source>
</evidence>
<evidence type="ECO:0000313" key="8">
    <source>
        <dbReference type="EMBL" id="CAD7579390.1"/>
    </source>
</evidence>
<dbReference type="Pfam" id="PF04515">
    <property type="entry name" value="Choline_transpo"/>
    <property type="match status" value="2"/>
</dbReference>
<feature type="chain" id="PRO_5030906953" description="Choline transporter-like protein" evidence="7">
    <location>
        <begin position="22"/>
        <end position="173"/>
    </location>
</feature>
<reference evidence="8" key="1">
    <citation type="submission" date="2020-11" db="EMBL/GenBank/DDBJ databases">
        <authorList>
            <person name="Tran Van P."/>
        </authorList>
    </citation>
    <scope>NUCLEOTIDE SEQUENCE</scope>
</reference>
<sequence length="173" mass="19377">MWWVYMIGLVWVSEFILSCQQMVIAGAVAHWYFDQSSLNTASPTSYSAKYQRGFLKALRITSATGSSGNSVRAMRKARSFRGASAARGALFQYSAYIRATNRQMTFMFTRIPQGIRDSKKLLKSPTGRNKESGSVLSSTYQLICYHLGSVAKGSFLVTLVKLPRLILTYIDMK</sequence>
<evidence type="ECO:0000256" key="6">
    <source>
        <dbReference type="RuleBase" id="RU368066"/>
    </source>
</evidence>
<accession>A0A7R9PDP1</accession>
<name>A0A7R9PDP1_TIMCA</name>
<gene>
    <name evidence="8" type="ORF">TCMB3V08_LOCUS11924</name>
</gene>
<organism evidence="8">
    <name type="scientific">Timema californicum</name>
    <name type="common">California timema</name>
    <name type="synonym">Walking stick</name>
    <dbReference type="NCBI Taxonomy" id="61474"/>
    <lineage>
        <taxon>Eukaryota</taxon>
        <taxon>Metazoa</taxon>
        <taxon>Ecdysozoa</taxon>
        <taxon>Arthropoda</taxon>
        <taxon>Hexapoda</taxon>
        <taxon>Insecta</taxon>
        <taxon>Pterygota</taxon>
        <taxon>Neoptera</taxon>
        <taxon>Polyneoptera</taxon>
        <taxon>Phasmatodea</taxon>
        <taxon>Timematodea</taxon>
        <taxon>Timematoidea</taxon>
        <taxon>Timematidae</taxon>
        <taxon>Timema</taxon>
    </lineage>
</organism>
<dbReference type="InterPro" id="IPR007603">
    <property type="entry name" value="Choline_transptr-like"/>
</dbReference>
<keyword evidence="4" id="KW-1133">Transmembrane helix</keyword>
<dbReference type="AlphaFoldDB" id="A0A7R9PDP1"/>
<comment type="subcellular location">
    <subcellularLocation>
        <location evidence="6">Cell membrane</location>
        <topology evidence="6">Multi-pass membrane protein</topology>
    </subcellularLocation>
    <subcellularLocation>
        <location evidence="1">Membrane</location>
        <topology evidence="1">Multi-pass membrane protein</topology>
    </subcellularLocation>
</comment>